<dbReference type="Proteomes" id="UP000307173">
    <property type="component" value="Unassembled WGS sequence"/>
</dbReference>
<name>A0A4T0X5V9_9ASCO</name>
<organism evidence="1 2">
    <name type="scientific">Pichia inconspicua</name>
    <dbReference type="NCBI Taxonomy" id="52247"/>
    <lineage>
        <taxon>Eukaryota</taxon>
        <taxon>Fungi</taxon>
        <taxon>Dikarya</taxon>
        <taxon>Ascomycota</taxon>
        <taxon>Saccharomycotina</taxon>
        <taxon>Pichiomycetes</taxon>
        <taxon>Pichiales</taxon>
        <taxon>Pichiaceae</taxon>
        <taxon>Pichia</taxon>
    </lineage>
</organism>
<dbReference type="OrthoDB" id="4046837at2759"/>
<reference evidence="1 2" key="1">
    <citation type="journal article" date="2019" name="Front. Genet.">
        <title>Whole-Genome Sequencing of the Opportunistic Yeast Pathogen Candida inconspicua Uncovers Its Hybrid Origin.</title>
        <authorList>
            <person name="Mixao V."/>
            <person name="Hansen A.P."/>
            <person name="Saus E."/>
            <person name="Boekhout T."/>
            <person name="Lass-Florl C."/>
            <person name="Gabaldon T."/>
        </authorList>
    </citation>
    <scope>NUCLEOTIDE SEQUENCE [LARGE SCALE GENOMIC DNA]</scope>
    <source>
        <strain evidence="1 2">CBS 180</strain>
    </source>
</reference>
<protein>
    <submittedName>
        <fullName evidence="1">Uncharacterized protein</fullName>
    </submittedName>
</protein>
<accession>A0A4T0X5V9</accession>
<comment type="caution">
    <text evidence="1">The sequence shown here is derived from an EMBL/GenBank/DDBJ whole genome shotgun (WGS) entry which is preliminary data.</text>
</comment>
<evidence type="ECO:0000313" key="1">
    <source>
        <dbReference type="EMBL" id="TID30858.1"/>
    </source>
</evidence>
<dbReference type="AlphaFoldDB" id="A0A4T0X5V9"/>
<keyword evidence="2" id="KW-1185">Reference proteome</keyword>
<gene>
    <name evidence="1" type="ORF">CANINC_000547</name>
</gene>
<sequence length="534" mass="61231">MMLSRQYLQTVLKATSRRCFSSFSKLSIDQNKHSNIHATINHLDQSKDLSEVNELLNHHSERLQKLSTDQVEKEYMNIYNLALKLAKLLENTPDVSEEFKKEVLNSLIEKFTRYNYAVATLAFKKLLEDKRNLSLDAVNEIIQHNPGRVNPTWNLYNSLKPEQSHDQIMLTTMKKLLKGDPVEIKENLNKVDIVKLTQILEIYGNISQKDLIDEQTYLELLKNVFSLHCGAVVTWMVLPSSVVEKVIEAGDDFKLENADYLFLYEASINNGYSLSGNSLLRSFMPISRLQLSSLNESENIKILKEKLGFEPLELAPLPDVVDEIREQIQELELDDNIEVKLNLIKSAGFHSKDLATAIKYFQLYQTKIPDGTLQQNDLKSTMSLVFVYDGIYKDESKMNDVAEALVPQTPLPYANNIAGLMLSYAWFGDGERAIETYNKALNLFLEPMSGNEVNRGQLTQSLIIATLLEKDVGLARMIKERNTENKTIDETYEIKLSSIFKEYGDIVEQCKDNETLFREKMKKIILRTLMEYAP</sequence>
<evidence type="ECO:0000313" key="2">
    <source>
        <dbReference type="Proteomes" id="UP000307173"/>
    </source>
</evidence>
<proteinExistence type="predicted"/>
<dbReference type="EMBL" id="SELW01000101">
    <property type="protein sequence ID" value="TID30858.1"/>
    <property type="molecule type" value="Genomic_DNA"/>
</dbReference>